<evidence type="ECO:0000313" key="2">
    <source>
        <dbReference type="EMBL" id="RIE09511.1"/>
    </source>
</evidence>
<evidence type="ECO:0000313" key="3">
    <source>
        <dbReference type="Proteomes" id="UP000266489"/>
    </source>
</evidence>
<comment type="caution">
    <text evidence="2">The sequence shown here is derived from an EMBL/GenBank/DDBJ whole genome shotgun (WGS) entry which is preliminary data.</text>
</comment>
<feature type="compositionally biased region" description="Basic and acidic residues" evidence="1">
    <location>
        <begin position="74"/>
        <end position="104"/>
    </location>
</feature>
<proteinExistence type="predicted"/>
<feature type="region of interest" description="Disordered" evidence="1">
    <location>
        <begin position="73"/>
        <end position="104"/>
    </location>
</feature>
<evidence type="ECO:0000256" key="1">
    <source>
        <dbReference type="SAM" id="MobiDB-lite"/>
    </source>
</evidence>
<reference evidence="2 3" key="1">
    <citation type="submission" date="2018-09" db="EMBL/GenBank/DDBJ databases">
        <title>Discovery and Ecogenomic Context for Candidatus Cryosericales, a Global Caldiserica Order Active in Thawing Permafrost.</title>
        <authorList>
            <person name="Martinez M.A."/>
            <person name="Woodcroft B.J."/>
            <person name="Ignacio Espinoza J.C."/>
            <person name="Zayed A."/>
            <person name="Singleton C.M."/>
            <person name="Boyd J."/>
            <person name="Li Y.-F."/>
            <person name="Purvine S."/>
            <person name="Maughan H."/>
            <person name="Hodgkins S.B."/>
            <person name="Anderson D."/>
            <person name="Sederholm M."/>
            <person name="Temperton B."/>
            <person name="Saleska S.R."/>
            <person name="Tyson G.W."/>
            <person name="Rich V.I."/>
        </authorList>
    </citation>
    <scope>NUCLEOTIDE SEQUENCE [LARGE SCALE GENOMIC DNA]</scope>
    <source>
        <strain evidence="2 3">SMC5</strain>
    </source>
</reference>
<dbReference type="AlphaFoldDB" id="A0A398DE87"/>
<name>A0A398DE87_9BACT</name>
<dbReference type="Proteomes" id="UP000266489">
    <property type="component" value="Unassembled WGS sequence"/>
</dbReference>
<gene>
    <name evidence="2" type="ORF">SMC5_06995</name>
</gene>
<dbReference type="EMBL" id="QXIU01000169">
    <property type="protein sequence ID" value="RIE09511.1"/>
    <property type="molecule type" value="Genomic_DNA"/>
</dbReference>
<sequence>MWTSAHTDFDVTGTSTKPVPVLQLKILYSKYGTRNNNVKRLMQATRNRVHMLSPLMLLPLYYDIPVSAKRLQRARTEKAPGEGHAGNDRGGTRMDKMDSRPAQR</sequence>
<organism evidence="2 3">
    <name type="scientific">Candidatus Cryosericum odellii</name>
    <dbReference type="NCBI Taxonomy" id="2290917"/>
    <lineage>
        <taxon>Bacteria</taxon>
        <taxon>Pseudomonadati</taxon>
        <taxon>Caldisericota/Cryosericota group</taxon>
        <taxon>Candidatus Cryosericota</taxon>
        <taxon>Candidatus Cryosericia</taxon>
        <taxon>Candidatus Cryosericales</taxon>
        <taxon>Candidatus Cryosericaceae</taxon>
        <taxon>Candidatus Cryosericum</taxon>
    </lineage>
</organism>
<accession>A0A398DE87</accession>
<protein>
    <submittedName>
        <fullName evidence="2">Uncharacterized protein</fullName>
    </submittedName>
</protein>